<evidence type="ECO:0000313" key="2">
    <source>
        <dbReference type="Proteomes" id="UP000324701"/>
    </source>
</evidence>
<dbReference type="Proteomes" id="UP000324701">
    <property type="component" value="Unassembled WGS sequence"/>
</dbReference>
<dbReference type="OrthoDB" id="4749548at2"/>
<gene>
    <name evidence="1" type="ORF">F0Q45_21015</name>
</gene>
<dbReference type="AlphaFoldDB" id="A0A5B1BLL9"/>
<name>A0A5B1BLL9_MYCSI</name>
<protein>
    <submittedName>
        <fullName evidence="1">Uncharacterized protein</fullName>
    </submittedName>
</protein>
<sequence length="176" mass="19598">MLPKNVRPTSEIAEELWNNSLWCSWGDRETGYTRSVTVSIYEVADGEQEADGIRDMMRDECTPRLDLRTPNPEAYEITGPQPGEYVFVLNYLGHVRGVVGNCVLHIMPMGTGIELGELADVALDIGRTVGCSAYQNDFTLPDVPEAWRNQPAGWYAEGFPPYLPGTSIPKDSTEDR</sequence>
<reference evidence="1 2" key="1">
    <citation type="submission" date="2019-09" db="EMBL/GenBank/DDBJ databases">
        <title>Report of infection by Mycobacterium simiae a patient suffering from pulmonary tuberculosis.</title>
        <authorList>
            <person name="Mohanty P.S."/>
            <person name="Bansal A.K."/>
            <person name="Singh H."/>
            <person name="Sharma S."/>
            <person name="Patil S.A."/>
            <person name="Upadhaya P."/>
            <person name="Singh P.K."/>
            <person name="Kumar D."/>
            <person name="Kumar S."/>
            <person name="Singh R.K."/>
            <person name="Chaudhary B."/>
        </authorList>
    </citation>
    <scope>NUCLEOTIDE SEQUENCE [LARGE SCALE GENOMIC DNA]</scope>
    <source>
        <strain evidence="1 2">JAL-560-SIM</strain>
    </source>
</reference>
<accession>A0A5B1BLL9</accession>
<dbReference type="EMBL" id="VTZN01000169">
    <property type="protein sequence ID" value="KAA1248360.1"/>
    <property type="molecule type" value="Genomic_DNA"/>
</dbReference>
<dbReference type="RefSeq" id="WP_149655787.1">
    <property type="nucleotide sequence ID" value="NZ_VTZN01000169.1"/>
</dbReference>
<dbReference type="InterPro" id="IPR058262">
    <property type="entry name" value="DUF7956"/>
</dbReference>
<dbReference type="Pfam" id="PF25845">
    <property type="entry name" value="DUF7956"/>
    <property type="match status" value="1"/>
</dbReference>
<proteinExistence type="predicted"/>
<organism evidence="1 2">
    <name type="scientific">Mycobacterium simiae</name>
    <name type="common">Mycobacterium habana</name>
    <dbReference type="NCBI Taxonomy" id="1784"/>
    <lineage>
        <taxon>Bacteria</taxon>
        <taxon>Bacillati</taxon>
        <taxon>Actinomycetota</taxon>
        <taxon>Actinomycetes</taxon>
        <taxon>Mycobacteriales</taxon>
        <taxon>Mycobacteriaceae</taxon>
        <taxon>Mycobacterium</taxon>
        <taxon>Mycobacterium simiae complex</taxon>
    </lineage>
</organism>
<evidence type="ECO:0000313" key="1">
    <source>
        <dbReference type="EMBL" id="KAA1248360.1"/>
    </source>
</evidence>
<comment type="caution">
    <text evidence="1">The sequence shown here is derived from an EMBL/GenBank/DDBJ whole genome shotgun (WGS) entry which is preliminary data.</text>
</comment>
<keyword evidence="2" id="KW-1185">Reference proteome</keyword>